<evidence type="ECO:0000313" key="3">
    <source>
        <dbReference type="Proteomes" id="UP000198981"/>
    </source>
</evidence>
<evidence type="ECO:0000313" key="2">
    <source>
        <dbReference type="EMBL" id="SCX46066.1"/>
    </source>
</evidence>
<dbReference type="Proteomes" id="UP000198981">
    <property type="component" value="Unassembled WGS sequence"/>
</dbReference>
<dbReference type="EMBL" id="FMUH01000002">
    <property type="protein sequence ID" value="SCX46066.1"/>
    <property type="molecule type" value="Genomic_DNA"/>
</dbReference>
<reference evidence="3" key="1">
    <citation type="submission" date="2016-10" db="EMBL/GenBank/DDBJ databases">
        <authorList>
            <person name="Varghese N."/>
            <person name="Submissions S."/>
        </authorList>
    </citation>
    <scope>NUCLEOTIDE SEQUENCE [LARGE SCALE GENOMIC DNA]</scope>
    <source>
        <strain evidence="3">DSM 45722</strain>
    </source>
</reference>
<feature type="transmembrane region" description="Helical" evidence="1">
    <location>
        <begin position="42"/>
        <end position="60"/>
    </location>
</feature>
<keyword evidence="1" id="KW-0472">Membrane</keyword>
<evidence type="ECO:0000256" key="1">
    <source>
        <dbReference type="SAM" id="Phobius"/>
    </source>
</evidence>
<name>A0A1G4XY20_9ACTN</name>
<protein>
    <submittedName>
        <fullName evidence="2">Uncharacterized protein</fullName>
    </submittedName>
</protein>
<dbReference type="RefSeq" id="WP_092802235.1">
    <property type="nucleotide sequence ID" value="NZ_FMUH01000002.1"/>
</dbReference>
<gene>
    <name evidence="2" type="ORF">SAMN03159343_1736</name>
</gene>
<sequence>MFFAPLVPGLLVVVVGYLAGYGLTALVDDLLGHPLGSRAPEVVGWLTGLVLLLVTVRWLLRRRRHQK</sequence>
<proteinExistence type="predicted"/>
<accession>A0A1G4XY20</accession>
<keyword evidence="3" id="KW-1185">Reference proteome</keyword>
<organism evidence="2 3">
    <name type="scientific">Klenkia marina</name>
    <dbReference type="NCBI Taxonomy" id="1960309"/>
    <lineage>
        <taxon>Bacteria</taxon>
        <taxon>Bacillati</taxon>
        <taxon>Actinomycetota</taxon>
        <taxon>Actinomycetes</taxon>
        <taxon>Geodermatophilales</taxon>
        <taxon>Geodermatophilaceae</taxon>
        <taxon>Klenkia</taxon>
    </lineage>
</organism>
<dbReference type="AlphaFoldDB" id="A0A1G4XY20"/>
<keyword evidence="1" id="KW-1133">Transmembrane helix</keyword>
<keyword evidence="1" id="KW-0812">Transmembrane</keyword>